<comment type="caution">
    <text evidence="1">The sequence shown here is derived from an EMBL/GenBank/DDBJ whole genome shotgun (WGS) entry which is preliminary data.</text>
</comment>
<organism evidence="1 2">
    <name type="scientific">Paramecium primaurelia</name>
    <dbReference type="NCBI Taxonomy" id="5886"/>
    <lineage>
        <taxon>Eukaryota</taxon>
        <taxon>Sar</taxon>
        <taxon>Alveolata</taxon>
        <taxon>Ciliophora</taxon>
        <taxon>Intramacronucleata</taxon>
        <taxon>Oligohymenophorea</taxon>
        <taxon>Peniculida</taxon>
        <taxon>Parameciidae</taxon>
        <taxon>Paramecium</taxon>
    </lineage>
</organism>
<gene>
    <name evidence="1" type="ORF">PPRIM_AZ9-3.1.T0230021</name>
</gene>
<dbReference type="EMBL" id="CAJJDM010000021">
    <property type="protein sequence ID" value="CAD8055124.1"/>
    <property type="molecule type" value="Genomic_DNA"/>
</dbReference>
<sequence length="166" mass="19686">MFEYYAIGKESNKIHDIHKYLLALCNKKMVEKLAKTQNKQQRVSTSNEQKIRPSISYRPKEKYPTLIGAQYKYFKAQPKRKQIYLSTLQKDQSESTPRLKANSIIQEQKIENQMNSARAIKTAYQQNERDVQSQKAEKSPKNYYLPKCDSNWIIHLKNIRSRQEQL</sequence>
<keyword evidence="2" id="KW-1185">Reference proteome</keyword>
<proteinExistence type="predicted"/>
<dbReference type="OMA" id="NYYLPKC"/>
<name>A0A8S1KVT6_PARPR</name>
<dbReference type="Proteomes" id="UP000688137">
    <property type="component" value="Unassembled WGS sequence"/>
</dbReference>
<accession>A0A8S1KVT6</accession>
<evidence type="ECO:0000313" key="2">
    <source>
        <dbReference type="Proteomes" id="UP000688137"/>
    </source>
</evidence>
<protein>
    <submittedName>
        <fullName evidence="1">Uncharacterized protein</fullName>
    </submittedName>
</protein>
<dbReference type="AlphaFoldDB" id="A0A8S1KVT6"/>
<reference evidence="1" key="1">
    <citation type="submission" date="2021-01" db="EMBL/GenBank/DDBJ databases">
        <authorList>
            <consortium name="Genoscope - CEA"/>
            <person name="William W."/>
        </authorList>
    </citation>
    <scope>NUCLEOTIDE SEQUENCE</scope>
</reference>
<evidence type="ECO:0000313" key="1">
    <source>
        <dbReference type="EMBL" id="CAD8055124.1"/>
    </source>
</evidence>